<evidence type="ECO:0000256" key="2">
    <source>
        <dbReference type="ARBA" id="ARBA00023180"/>
    </source>
</evidence>
<protein>
    <submittedName>
        <fullName evidence="4">(salmon louse) hypothetical protein</fullName>
    </submittedName>
</protein>
<keyword evidence="5" id="KW-1185">Reference proteome</keyword>
<feature type="compositionally biased region" description="Polar residues" evidence="3">
    <location>
        <begin position="133"/>
        <end position="152"/>
    </location>
</feature>
<name>A0A7R8CLD5_LEPSM</name>
<evidence type="ECO:0000313" key="5">
    <source>
        <dbReference type="Proteomes" id="UP000675881"/>
    </source>
</evidence>
<accession>A0A7R8CLD5</accession>
<gene>
    <name evidence="4" type="ORF">LSAA_5747</name>
</gene>
<dbReference type="InterPro" id="IPR031424">
    <property type="entry name" value="QVR-like"/>
</dbReference>
<feature type="region of interest" description="Disordered" evidence="3">
    <location>
        <begin position="251"/>
        <end position="275"/>
    </location>
</feature>
<dbReference type="OrthoDB" id="6110560at2759"/>
<evidence type="ECO:0000313" key="4">
    <source>
        <dbReference type="EMBL" id="CAF2852030.1"/>
    </source>
</evidence>
<dbReference type="CDD" id="cd23592">
    <property type="entry name" value="TFP_LU_ECD_Crok"/>
    <property type="match status" value="1"/>
</dbReference>
<dbReference type="Proteomes" id="UP000675881">
    <property type="component" value="Chromosome 14"/>
</dbReference>
<keyword evidence="1" id="KW-0732">Signal</keyword>
<organism evidence="4 5">
    <name type="scientific">Lepeophtheirus salmonis</name>
    <name type="common">Salmon louse</name>
    <name type="synonym">Caligus salmonis</name>
    <dbReference type="NCBI Taxonomy" id="72036"/>
    <lineage>
        <taxon>Eukaryota</taxon>
        <taxon>Metazoa</taxon>
        <taxon>Ecdysozoa</taxon>
        <taxon>Arthropoda</taxon>
        <taxon>Crustacea</taxon>
        <taxon>Multicrustacea</taxon>
        <taxon>Hexanauplia</taxon>
        <taxon>Copepoda</taxon>
        <taxon>Siphonostomatoida</taxon>
        <taxon>Caligidae</taxon>
        <taxon>Lepeophtheirus</taxon>
    </lineage>
</organism>
<reference evidence="4" key="1">
    <citation type="submission" date="2021-02" db="EMBL/GenBank/DDBJ databases">
        <authorList>
            <person name="Bekaert M."/>
        </authorList>
    </citation>
    <scope>NUCLEOTIDE SEQUENCE</scope>
    <source>
        <strain evidence="4">IoA-00</strain>
    </source>
</reference>
<dbReference type="AlphaFoldDB" id="A0A7R8CLD5"/>
<dbReference type="GO" id="GO:0032222">
    <property type="term" value="P:regulation of synaptic transmission, cholinergic"/>
    <property type="evidence" value="ECO:0007669"/>
    <property type="project" value="InterPro"/>
</dbReference>
<evidence type="ECO:0000256" key="1">
    <source>
        <dbReference type="ARBA" id="ARBA00022729"/>
    </source>
</evidence>
<dbReference type="InterPro" id="IPR050975">
    <property type="entry name" value="Sleep_regulator"/>
</dbReference>
<evidence type="ECO:0000256" key="3">
    <source>
        <dbReference type="SAM" id="MobiDB-lite"/>
    </source>
</evidence>
<dbReference type="PANTHER" id="PTHR33562:SF2">
    <property type="entry name" value="PROTEIN QUIVER"/>
    <property type="match status" value="1"/>
</dbReference>
<dbReference type="EMBL" id="HG994593">
    <property type="protein sequence ID" value="CAF2852030.1"/>
    <property type="molecule type" value="Genomic_DNA"/>
</dbReference>
<sequence>MPPRKKKQKVVNPNAQPGIARSHLEQNFTVMPDSLKDLKNGHVLYFFTSCGRIRAETERHLCSHFSLLDEEDYSIAAVDSTLKSLICDESFKLLPGVEERKQNYSDNNSQDSEPDSESLSPMIEYNEDEINPTPLNEETPVTASTRSSTNKLTPREQKLKKRLDFAIRSKVASVTQHRMQMAQLRTKLKVPKRVVNQTIMRKQNTIDLKDRKIKELKAKLRGNALFQELAQARVELLQLKRTHSQLIRSRKSKKKTTVSATQHQNVGRKLKNQSGGEGEVEQDFLATVPWLILISGIIANVYAIKCWVCRSDGDPKCADPFDNTSFPITDCSVQPERAHLPGLKSTMCRKIRQKVEGKWRYLRFCAWLGEPGMGGDERYCLHRSGTYNIHIETCTCRSKDGCNDAPSTSSNLVLPFVSIYVLNQIFS</sequence>
<dbReference type="PANTHER" id="PTHR33562">
    <property type="entry name" value="ATILLA, ISOFORM B-RELATED-RELATED"/>
    <property type="match status" value="1"/>
</dbReference>
<proteinExistence type="predicted"/>
<keyword evidence="2" id="KW-0325">Glycoprotein</keyword>
<feature type="region of interest" description="Disordered" evidence="3">
    <location>
        <begin position="98"/>
        <end position="157"/>
    </location>
</feature>
<dbReference type="GO" id="GO:0030431">
    <property type="term" value="P:sleep"/>
    <property type="evidence" value="ECO:0007669"/>
    <property type="project" value="InterPro"/>
</dbReference>
<dbReference type="Pfam" id="PF17064">
    <property type="entry name" value="QVR"/>
    <property type="match status" value="1"/>
</dbReference>